<accession>A0AA40SV59</accession>
<reference evidence="1" key="1">
    <citation type="submission" date="2019-07" db="EMBL/GenBank/DDBJ databases">
        <title>Toxilogical consequences of a new and cryptic species of cyanobacteria (Komarekiella delphini-convector) recovered from the epidermis of a bottlenose dolphin and 1500 ft. in the air.</title>
        <authorList>
            <person name="Brown A.O."/>
            <person name="Dvorak P."/>
            <person name="Villanueva C.D."/>
            <person name="Foss A.J."/>
            <person name="Garvey A.D."/>
            <person name="Gibson Q.A."/>
            <person name="Johansen J.R."/>
            <person name="Casamatta D.A."/>
        </authorList>
    </citation>
    <scope>NUCLEOTIDE SEQUENCE</scope>
    <source>
        <strain evidence="1">SJRDD-AB1</strain>
    </source>
</reference>
<organism evidence="1 2">
    <name type="scientific">Komarekiella delphini-convector SJRDD-AB1</name>
    <dbReference type="NCBI Taxonomy" id="2593771"/>
    <lineage>
        <taxon>Bacteria</taxon>
        <taxon>Bacillati</taxon>
        <taxon>Cyanobacteriota</taxon>
        <taxon>Cyanophyceae</taxon>
        <taxon>Nostocales</taxon>
        <taxon>Nostocaceae</taxon>
        <taxon>Komarekiella</taxon>
        <taxon>Komarekiella delphini-convector</taxon>
    </lineage>
</organism>
<proteinExistence type="predicted"/>
<dbReference type="AlphaFoldDB" id="A0AA40SV59"/>
<comment type="caution">
    <text evidence="1">The sequence shown here is derived from an EMBL/GenBank/DDBJ whole genome shotgun (WGS) entry which is preliminary data.</text>
</comment>
<evidence type="ECO:0000313" key="1">
    <source>
        <dbReference type="EMBL" id="MBD6615562.1"/>
    </source>
</evidence>
<dbReference type="EMBL" id="VJXY01000005">
    <property type="protein sequence ID" value="MBD6615562.1"/>
    <property type="molecule type" value="Genomic_DNA"/>
</dbReference>
<dbReference type="Proteomes" id="UP001165986">
    <property type="component" value="Unassembled WGS sequence"/>
</dbReference>
<sequence length="143" mass="16173">MLLSLAQMAGALLVVVMMVQLRFGAVINSSMSDKRSHLQHGSEKNMENNIIEVTGISKPLLKLIDERVRLKGGDRAAYVRDLIERDIFGTLERQKYSTAFQKTKRSFDPEAWKADIKILAEAEEIPILPPEAFTRESIYGNHD</sequence>
<keyword evidence="2" id="KW-1185">Reference proteome</keyword>
<evidence type="ECO:0000313" key="2">
    <source>
        <dbReference type="Proteomes" id="UP001165986"/>
    </source>
</evidence>
<gene>
    <name evidence="1" type="ORF">FNW02_06850</name>
</gene>
<protein>
    <submittedName>
        <fullName evidence="1">Uncharacterized protein</fullName>
    </submittedName>
</protein>
<name>A0AA40SV59_9NOST</name>